<feature type="domain" description="Thioredoxin-like fold" evidence="2">
    <location>
        <begin position="113"/>
        <end position="230"/>
    </location>
</feature>
<reference evidence="3" key="1">
    <citation type="submission" date="2020-06" db="EMBL/GenBank/DDBJ databases">
        <authorList>
            <consortium name="Plant Systems Biology data submission"/>
        </authorList>
    </citation>
    <scope>NUCLEOTIDE SEQUENCE</scope>
    <source>
        <strain evidence="3">D6</strain>
    </source>
</reference>
<dbReference type="InterPro" id="IPR036249">
    <property type="entry name" value="Thioredoxin-like_sf"/>
</dbReference>
<feature type="transmembrane region" description="Helical" evidence="1">
    <location>
        <begin position="12"/>
        <end position="35"/>
    </location>
</feature>
<keyword evidence="4" id="KW-1185">Reference proteome</keyword>
<evidence type="ECO:0000256" key="1">
    <source>
        <dbReference type="SAM" id="Phobius"/>
    </source>
</evidence>
<evidence type="ECO:0000313" key="4">
    <source>
        <dbReference type="Proteomes" id="UP001153069"/>
    </source>
</evidence>
<dbReference type="AlphaFoldDB" id="A0A9N8D4N4"/>
<protein>
    <recommendedName>
        <fullName evidence="2">Thioredoxin-like fold domain-containing protein</fullName>
    </recommendedName>
</protein>
<dbReference type="Gene3D" id="3.40.30.10">
    <property type="entry name" value="Glutaredoxin"/>
    <property type="match status" value="1"/>
</dbReference>
<dbReference type="EMBL" id="CAICTM010000004">
    <property type="protein sequence ID" value="CAB9496338.1"/>
    <property type="molecule type" value="Genomic_DNA"/>
</dbReference>
<dbReference type="SUPFAM" id="SSF52833">
    <property type="entry name" value="Thioredoxin-like"/>
    <property type="match status" value="1"/>
</dbReference>
<evidence type="ECO:0000259" key="2">
    <source>
        <dbReference type="Pfam" id="PF13905"/>
    </source>
</evidence>
<evidence type="ECO:0000313" key="3">
    <source>
        <dbReference type="EMBL" id="CAB9496338.1"/>
    </source>
</evidence>
<keyword evidence="1" id="KW-0472">Membrane</keyword>
<organism evidence="3 4">
    <name type="scientific">Seminavis robusta</name>
    <dbReference type="NCBI Taxonomy" id="568900"/>
    <lineage>
        <taxon>Eukaryota</taxon>
        <taxon>Sar</taxon>
        <taxon>Stramenopiles</taxon>
        <taxon>Ochrophyta</taxon>
        <taxon>Bacillariophyta</taxon>
        <taxon>Bacillariophyceae</taxon>
        <taxon>Bacillariophycidae</taxon>
        <taxon>Naviculales</taxon>
        <taxon>Naviculaceae</taxon>
        <taxon>Seminavis</taxon>
    </lineage>
</organism>
<dbReference type="InterPro" id="IPR012336">
    <property type="entry name" value="Thioredoxin-like_fold"/>
</dbReference>
<sequence length="268" mass="30113">MAEASRAGPVSTFSSSVVCRVSAALLICSCLLAVANQTTLKSHFITTAAAGITVKHAVIHRDVLVSHNYTANELASTGTRASKLRRTKVLPHAPIDLHLPKFPSLKKAFNESQIVAVYFGASWCKQSARVVKKIDRLLGPKLQQYAKETNSVEKANGKRKKRRPLTLLYVSSDKSKLQFQNFVKNRFWKVAKWKSERKELKKHFKVCAKIEQEPLQLQREYEIPHMILFSGRTHRILSRDGVHDLETQGLGILDHWMDLEKSGVASAS</sequence>
<dbReference type="Proteomes" id="UP001153069">
    <property type="component" value="Unassembled WGS sequence"/>
</dbReference>
<accession>A0A9N8D4N4</accession>
<proteinExistence type="predicted"/>
<dbReference type="OrthoDB" id="189920at2759"/>
<keyword evidence="1" id="KW-1133">Transmembrane helix</keyword>
<name>A0A9N8D4N4_9STRA</name>
<gene>
    <name evidence="3" type="ORF">SEMRO_4_G003130.1</name>
</gene>
<dbReference type="Pfam" id="PF13905">
    <property type="entry name" value="Thioredoxin_8"/>
    <property type="match status" value="1"/>
</dbReference>
<keyword evidence="1" id="KW-0812">Transmembrane</keyword>
<comment type="caution">
    <text evidence="3">The sequence shown here is derived from an EMBL/GenBank/DDBJ whole genome shotgun (WGS) entry which is preliminary data.</text>
</comment>